<name>A0A936YLM3_9HYPH</name>
<dbReference type="Gene3D" id="1.10.1750.10">
    <property type="match status" value="1"/>
</dbReference>
<proteinExistence type="predicted"/>
<dbReference type="EMBL" id="JAEQNC010000002">
    <property type="protein sequence ID" value="MBL0370997.1"/>
    <property type="molecule type" value="Genomic_DNA"/>
</dbReference>
<dbReference type="GO" id="GO:0005524">
    <property type="term" value="F:ATP binding"/>
    <property type="evidence" value="ECO:0007669"/>
    <property type="project" value="InterPro"/>
</dbReference>
<comment type="caution">
    <text evidence="2">The sequence shown here is derived from an EMBL/GenBank/DDBJ whole genome shotgun (WGS) entry which is preliminary data.</text>
</comment>
<dbReference type="Pfam" id="PF08299">
    <property type="entry name" value="Bac_DnaA_C"/>
    <property type="match status" value="1"/>
</dbReference>
<dbReference type="RefSeq" id="WP_201652941.1">
    <property type="nucleotide sequence ID" value="NZ_JAEQNC010000002.1"/>
</dbReference>
<dbReference type="SMART" id="SM00760">
    <property type="entry name" value="Bac_DnaA_C"/>
    <property type="match status" value="1"/>
</dbReference>
<dbReference type="GO" id="GO:0006270">
    <property type="term" value="P:DNA replication initiation"/>
    <property type="evidence" value="ECO:0007669"/>
    <property type="project" value="InterPro"/>
</dbReference>
<protein>
    <recommendedName>
        <fullName evidence="1">Chromosomal replication initiator DnaA C-terminal domain-containing protein</fullName>
    </recommendedName>
</protein>
<accession>A0A936YLM3</accession>
<dbReference type="InterPro" id="IPR013159">
    <property type="entry name" value="DnaA_C"/>
</dbReference>
<keyword evidence="3" id="KW-1185">Reference proteome</keyword>
<dbReference type="SUPFAM" id="SSF48295">
    <property type="entry name" value="TrpR-like"/>
    <property type="match status" value="1"/>
</dbReference>
<evidence type="ECO:0000259" key="1">
    <source>
        <dbReference type="SMART" id="SM00760"/>
    </source>
</evidence>
<feature type="domain" description="Chromosomal replication initiator DnaA C-terminal" evidence="1">
    <location>
        <begin position="30"/>
        <end position="99"/>
    </location>
</feature>
<gene>
    <name evidence="2" type="ORF">JJB09_03055</name>
</gene>
<dbReference type="Proteomes" id="UP000633219">
    <property type="component" value="Unassembled WGS sequence"/>
</dbReference>
<evidence type="ECO:0000313" key="3">
    <source>
        <dbReference type="Proteomes" id="UP000633219"/>
    </source>
</evidence>
<dbReference type="GO" id="GO:0006275">
    <property type="term" value="P:regulation of DNA replication"/>
    <property type="evidence" value="ECO:0007669"/>
    <property type="project" value="InterPro"/>
</dbReference>
<organism evidence="2 3">
    <name type="scientific">Rhizobium setariae</name>
    <dbReference type="NCBI Taxonomy" id="2801340"/>
    <lineage>
        <taxon>Bacteria</taxon>
        <taxon>Pseudomonadati</taxon>
        <taxon>Pseudomonadota</taxon>
        <taxon>Alphaproteobacteria</taxon>
        <taxon>Hyphomicrobiales</taxon>
        <taxon>Rhizobiaceae</taxon>
        <taxon>Rhizobium/Agrobacterium group</taxon>
        <taxon>Rhizobium</taxon>
    </lineage>
</organism>
<evidence type="ECO:0000313" key="2">
    <source>
        <dbReference type="EMBL" id="MBL0370997.1"/>
    </source>
</evidence>
<reference evidence="2" key="1">
    <citation type="submission" date="2021-01" db="EMBL/GenBank/DDBJ databases">
        <title>Rhizobium sp. strain KVB221 16S ribosomal RNA gene Genome sequencing and assembly.</title>
        <authorList>
            <person name="Kang M."/>
        </authorList>
    </citation>
    <scope>NUCLEOTIDE SEQUENCE</scope>
    <source>
        <strain evidence="2">KVB221</strain>
    </source>
</reference>
<dbReference type="AlphaFoldDB" id="A0A936YLM3"/>
<dbReference type="InterPro" id="IPR010921">
    <property type="entry name" value="Trp_repressor/repl_initiator"/>
</dbReference>
<dbReference type="CDD" id="cd06571">
    <property type="entry name" value="Bac_DnaA_C"/>
    <property type="match status" value="1"/>
</dbReference>
<sequence length="130" mass="14464">MSAVPPSDVLKIERRATMPGRRRALAVRSVCRTVGSIVNEMVQLIGEPDASARDKRFALTHVQQISMYVCHVVLQLTMTEIANAFGKDRTTVGHSCARVEDRRDNRGYDRLIGTVERIVGGLYCPVAHRS</sequence>
<dbReference type="GO" id="GO:0043565">
    <property type="term" value="F:sequence-specific DNA binding"/>
    <property type="evidence" value="ECO:0007669"/>
    <property type="project" value="InterPro"/>
</dbReference>